<accession>A0A835QST5</accession>
<reference evidence="3 4" key="1">
    <citation type="journal article" date="2020" name="Nat. Food">
        <title>A phased Vanilla planifolia genome enables genetic improvement of flavour and production.</title>
        <authorList>
            <person name="Hasing T."/>
            <person name="Tang H."/>
            <person name="Brym M."/>
            <person name="Khazi F."/>
            <person name="Huang T."/>
            <person name="Chambers A.H."/>
        </authorList>
    </citation>
    <scope>NUCLEOTIDE SEQUENCE [LARGE SCALE GENOMIC DNA]</scope>
    <source>
        <tissue evidence="1">Leaf</tissue>
    </source>
</reference>
<sequence>MGQMRERRRWLGCTDLELQGLLHAASKMRVPESYERQLESQLRRRWRCRKPPTETFQKRVEKSLNGQAEDECTLRERFVVGAVSTE</sequence>
<dbReference type="Proteomes" id="UP000639772">
    <property type="component" value="Chromosome 7"/>
</dbReference>
<comment type="caution">
    <text evidence="1">The sequence shown here is derived from an EMBL/GenBank/DDBJ whole genome shotgun (WGS) entry which is preliminary data.</text>
</comment>
<evidence type="ECO:0000313" key="1">
    <source>
        <dbReference type="EMBL" id="KAG0474212.1"/>
    </source>
</evidence>
<dbReference type="EMBL" id="JADCNL010000007">
    <property type="protein sequence ID" value="KAG0474212.1"/>
    <property type="molecule type" value="Genomic_DNA"/>
</dbReference>
<dbReference type="AlphaFoldDB" id="A0A835QST5"/>
<name>A0A835QST5_VANPL</name>
<dbReference type="EMBL" id="JADCNM010000007">
    <property type="protein sequence ID" value="KAG0475794.1"/>
    <property type="molecule type" value="Genomic_DNA"/>
</dbReference>
<protein>
    <submittedName>
        <fullName evidence="1">Uncharacterized protein</fullName>
    </submittedName>
</protein>
<dbReference type="Proteomes" id="UP000636800">
    <property type="component" value="Chromosome 7"/>
</dbReference>
<evidence type="ECO:0000313" key="4">
    <source>
        <dbReference type="Proteomes" id="UP000639772"/>
    </source>
</evidence>
<evidence type="ECO:0000313" key="2">
    <source>
        <dbReference type="EMBL" id="KAG0475794.1"/>
    </source>
</evidence>
<gene>
    <name evidence="2" type="ORF">HPP92_015480</name>
    <name evidence="1" type="ORF">HPP92_016069</name>
</gene>
<organism evidence="1 3">
    <name type="scientific">Vanilla planifolia</name>
    <name type="common">Vanilla</name>
    <dbReference type="NCBI Taxonomy" id="51239"/>
    <lineage>
        <taxon>Eukaryota</taxon>
        <taxon>Viridiplantae</taxon>
        <taxon>Streptophyta</taxon>
        <taxon>Embryophyta</taxon>
        <taxon>Tracheophyta</taxon>
        <taxon>Spermatophyta</taxon>
        <taxon>Magnoliopsida</taxon>
        <taxon>Liliopsida</taxon>
        <taxon>Asparagales</taxon>
        <taxon>Orchidaceae</taxon>
        <taxon>Vanilloideae</taxon>
        <taxon>Vanilleae</taxon>
        <taxon>Vanilla</taxon>
    </lineage>
</organism>
<evidence type="ECO:0000313" key="3">
    <source>
        <dbReference type="Proteomes" id="UP000636800"/>
    </source>
</evidence>
<keyword evidence="3" id="KW-1185">Reference proteome</keyword>
<proteinExistence type="predicted"/>